<protein>
    <recommendedName>
        <fullName evidence="4 17">3-isopropylmalate dehydrogenase</fullName>
        <ecNumber evidence="4 17">1.1.1.85</ecNumber>
    </recommendedName>
</protein>
<keyword evidence="11 16" id="KW-0560">Oxidoreductase</keyword>
<comment type="pathway">
    <text evidence="17">Amino-acid biosynthesis; L-leucine biosynthesis; L-leucine from 3-methyl-2-oxobutanoate: step 3/4.</text>
</comment>
<dbReference type="PROSITE" id="PS50016">
    <property type="entry name" value="ZF_PHD_2"/>
    <property type="match status" value="1"/>
</dbReference>
<dbReference type="Pfam" id="PF20826">
    <property type="entry name" value="PHD_5"/>
    <property type="match status" value="1"/>
</dbReference>
<feature type="compositionally biased region" description="Basic residues" evidence="18">
    <location>
        <begin position="660"/>
        <end position="669"/>
    </location>
</feature>
<keyword evidence="5 17" id="KW-0432">Leucine biosynthesis</keyword>
<dbReference type="SUPFAM" id="SSF53659">
    <property type="entry name" value="Isocitrate/Isopropylmalate dehydrogenase-like"/>
    <property type="match status" value="1"/>
</dbReference>
<feature type="compositionally biased region" description="Acidic residues" evidence="18">
    <location>
        <begin position="684"/>
        <end position="693"/>
    </location>
</feature>
<dbReference type="InterPro" id="IPR013083">
    <property type="entry name" value="Znf_RING/FYVE/PHD"/>
</dbReference>
<dbReference type="FunFam" id="3.40.718.10:FF:000006">
    <property type="entry name" value="3-isopropylmalate dehydrogenase"/>
    <property type="match status" value="1"/>
</dbReference>
<feature type="compositionally biased region" description="Low complexity" evidence="18">
    <location>
        <begin position="445"/>
        <end position="461"/>
    </location>
</feature>
<evidence type="ECO:0000256" key="7">
    <source>
        <dbReference type="ARBA" id="ARBA00022723"/>
    </source>
</evidence>
<dbReference type="PANTHER" id="PTHR42979">
    <property type="entry name" value="3-ISOPROPYLMALATE DEHYDROGENASE"/>
    <property type="match status" value="1"/>
</dbReference>
<evidence type="ECO:0000256" key="17">
    <source>
        <dbReference type="RuleBase" id="RU004445"/>
    </source>
</evidence>
<keyword evidence="7 17" id="KW-0479">Metal-binding</keyword>
<dbReference type="AlphaFoldDB" id="A0A084GBZ6"/>
<dbReference type="OrthoDB" id="419183at2759"/>
<feature type="compositionally biased region" description="Polar residues" evidence="18">
    <location>
        <begin position="517"/>
        <end position="528"/>
    </location>
</feature>
<keyword evidence="6" id="KW-0028">Amino-acid biosynthesis</keyword>
<dbReference type="InterPro" id="IPR019786">
    <property type="entry name" value="Zinc_finger_PHD-type_CS"/>
</dbReference>
<evidence type="ECO:0000256" key="15">
    <source>
        <dbReference type="PROSITE-ProRule" id="PRU00146"/>
    </source>
</evidence>
<evidence type="ECO:0000256" key="13">
    <source>
        <dbReference type="ARBA" id="ARBA00023211"/>
    </source>
</evidence>
<dbReference type="SMART" id="SM00249">
    <property type="entry name" value="PHD"/>
    <property type="match status" value="1"/>
</dbReference>
<comment type="cofactor">
    <cofactor evidence="17">
        <name>Mg(2+)</name>
        <dbReference type="ChEBI" id="CHEBI:18420"/>
    </cofactor>
    <cofactor evidence="17">
        <name>Mn(2+)</name>
        <dbReference type="ChEBI" id="CHEBI:29035"/>
    </cofactor>
    <text evidence="17">Binds 1 Mg(2+) or Mn(2+) ion per subunit.</text>
</comment>
<reference evidence="20 21" key="1">
    <citation type="journal article" date="2014" name="Genome Announc.">
        <title>Draft genome sequence of the pathogenic fungus Scedosporium apiospermum.</title>
        <authorList>
            <person name="Vandeputte P."/>
            <person name="Ghamrawi S."/>
            <person name="Rechenmann M."/>
            <person name="Iltis A."/>
            <person name="Giraud S."/>
            <person name="Fleury M."/>
            <person name="Thornton C."/>
            <person name="Delhaes L."/>
            <person name="Meyer W."/>
            <person name="Papon N."/>
            <person name="Bouchara J.P."/>
        </authorList>
    </citation>
    <scope>NUCLEOTIDE SEQUENCE [LARGE SCALE GENOMIC DNA]</scope>
    <source>
        <strain evidence="20 21">IHEM 14462</strain>
    </source>
</reference>
<dbReference type="GO" id="GO:0051287">
    <property type="term" value="F:NAD binding"/>
    <property type="evidence" value="ECO:0007669"/>
    <property type="project" value="InterPro"/>
</dbReference>
<comment type="caution">
    <text evidence="20">The sequence shown here is derived from an EMBL/GenBank/DDBJ whole genome shotgun (WGS) entry which is preliminary data.</text>
</comment>
<feature type="compositionally biased region" description="Basic and acidic residues" evidence="18">
    <location>
        <begin position="472"/>
        <end position="481"/>
    </location>
</feature>
<evidence type="ECO:0000256" key="9">
    <source>
        <dbReference type="ARBA" id="ARBA00022833"/>
    </source>
</evidence>
<evidence type="ECO:0000256" key="6">
    <source>
        <dbReference type="ARBA" id="ARBA00022605"/>
    </source>
</evidence>
<evidence type="ECO:0000256" key="18">
    <source>
        <dbReference type="SAM" id="MobiDB-lite"/>
    </source>
</evidence>
<evidence type="ECO:0000256" key="8">
    <source>
        <dbReference type="ARBA" id="ARBA00022771"/>
    </source>
</evidence>
<gene>
    <name evidence="20" type="ORF">SAPIO_CDS2982</name>
</gene>
<dbReference type="InterPro" id="IPR019787">
    <property type="entry name" value="Znf_PHD-finger"/>
</dbReference>
<evidence type="ECO:0000256" key="16">
    <source>
        <dbReference type="RuleBase" id="RU004443"/>
    </source>
</evidence>
<accession>A0A084GBZ6</accession>
<keyword evidence="8 15" id="KW-0863">Zinc-finger</keyword>
<dbReference type="EMBL" id="JOWA01000087">
    <property type="protein sequence ID" value="KEZ44858.1"/>
    <property type="molecule type" value="Genomic_DNA"/>
</dbReference>
<evidence type="ECO:0000256" key="11">
    <source>
        <dbReference type="ARBA" id="ARBA00023002"/>
    </source>
</evidence>
<evidence type="ECO:0000256" key="1">
    <source>
        <dbReference type="ARBA" id="ARBA00001936"/>
    </source>
</evidence>
<comment type="catalytic activity">
    <reaction evidence="17">
        <text>(2R,3S)-3-isopropylmalate + NAD(+) = 4-methyl-2-oxopentanoate + CO2 + NADH</text>
        <dbReference type="Rhea" id="RHEA:32271"/>
        <dbReference type="ChEBI" id="CHEBI:16526"/>
        <dbReference type="ChEBI" id="CHEBI:17865"/>
        <dbReference type="ChEBI" id="CHEBI:35121"/>
        <dbReference type="ChEBI" id="CHEBI:57540"/>
        <dbReference type="ChEBI" id="CHEBI:57945"/>
        <dbReference type="EC" id="1.1.1.85"/>
    </reaction>
</comment>
<dbReference type="SMART" id="SM01329">
    <property type="entry name" value="Iso_dh"/>
    <property type="match status" value="1"/>
</dbReference>
<feature type="compositionally biased region" description="Basic and acidic residues" evidence="18">
    <location>
        <begin position="694"/>
        <end position="703"/>
    </location>
</feature>
<dbReference type="Gene3D" id="3.40.718.10">
    <property type="entry name" value="Isopropylmalate Dehydrogenase"/>
    <property type="match status" value="1"/>
</dbReference>
<evidence type="ECO:0000259" key="19">
    <source>
        <dbReference type="PROSITE" id="PS50016"/>
    </source>
</evidence>
<dbReference type="SUPFAM" id="SSF57903">
    <property type="entry name" value="FYVE/PHD zinc finger"/>
    <property type="match status" value="1"/>
</dbReference>
<feature type="compositionally biased region" description="Low complexity" evidence="18">
    <location>
        <begin position="529"/>
        <end position="550"/>
    </location>
</feature>
<evidence type="ECO:0000256" key="5">
    <source>
        <dbReference type="ARBA" id="ARBA00022430"/>
    </source>
</evidence>
<dbReference type="EC" id="1.1.1.85" evidence="4 17"/>
<dbReference type="PANTHER" id="PTHR42979:SF1">
    <property type="entry name" value="3-ISOPROPYLMALATE DEHYDROGENASE"/>
    <property type="match status" value="1"/>
</dbReference>
<feature type="region of interest" description="Disordered" evidence="18">
    <location>
        <begin position="1"/>
        <end position="30"/>
    </location>
</feature>
<dbReference type="PROSITE" id="PS01359">
    <property type="entry name" value="ZF_PHD_1"/>
    <property type="match status" value="1"/>
</dbReference>
<name>A0A084GBZ6_PSEDA</name>
<evidence type="ECO:0000313" key="20">
    <source>
        <dbReference type="EMBL" id="KEZ44858.1"/>
    </source>
</evidence>
<dbReference type="HOGENOM" id="CLU_007079_0_0_1"/>
<dbReference type="UniPathway" id="UPA00048">
    <property type="reaction ID" value="UER00072"/>
</dbReference>
<keyword evidence="14 17" id="KW-0100">Branched-chain amino acid biosynthesis</keyword>
<dbReference type="GO" id="GO:0003862">
    <property type="term" value="F:3-isopropylmalate dehydrogenase activity"/>
    <property type="evidence" value="ECO:0007669"/>
    <property type="project" value="UniProtKB-EC"/>
</dbReference>
<evidence type="ECO:0000256" key="14">
    <source>
        <dbReference type="ARBA" id="ARBA00023304"/>
    </source>
</evidence>
<dbReference type="NCBIfam" id="TIGR00169">
    <property type="entry name" value="leuB"/>
    <property type="match status" value="1"/>
</dbReference>
<comment type="function">
    <text evidence="17">Catalyzes the oxidation of 3-carboxy-2-hydroxy-4-methylpentanoate (3-isopropylmalate) to 3-carboxy-4-methyl-2-oxopentanoate. The product decarboxylates to 4-methyl-2 oxopentanoate.</text>
</comment>
<dbReference type="InterPro" id="IPR001965">
    <property type="entry name" value="Znf_PHD"/>
</dbReference>
<feature type="region of interest" description="Disordered" evidence="18">
    <location>
        <begin position="407"/>
        <end position="552"/>
    </location>
</feature>
<dbReference type="PROSITE" id="PS00470">
    <property type="entry name" value="IDH_IMDH"/>
    <property type="match status" value="1"/>
</dbReference>
<dbReference type="InterPro" id="IPR019818">
    <property type="entry name" value="IsoCit/isopropylmalate_DH_CS"/>
</dbReference>
<dbReference type="Proteomes" id="UP000028545">
    <property type="component" value="Unassembled WGS sequence"/>
</dbReference>
<keyword evidence="10" id="KW-0460">Magnesium</keyword>
<evidence type="ECO:0000256" key="12">
    <source>
        <dbReference type="ARBA" id="ARBA00023027"/>
    </source>
</evidence>
<evidence type="ECO:0000256" key="3">
    <source>
        <dbReference type="ARBA" id="ARBA00011738"/>
    </source>
</evidence>
<dbReference type="KEGG" id="sapo:SAPIO_CDS2982"/>
<keyword evidence="12 17" id="KW-0520">NAD</keyword>
<dbReference type="VEuPathDB" id="FungiDB:SAPIO_CDS2982"/>
<dbReference type="GO" id="GO:0009098">
    <property type="term" value="P:L-leucine biosynthetic process"/>
    <property type="evidence" value="ECO:0007669"/>
    <property type="project" value="UniProtKB-UniPathway"/>
</dbReference>
<feature type="domain" description="PHD-type" evidence="19">
    <location>
        <begin position="771"/>
        <end position="823"/>
    </location>
</feature>
<feature type="region of interest" description="Disordered" evidence="18">
    <location>
        <begin position="61"/>
        <end position="80"/>
    </location>
</feature>
<comment type="similarity">
    <text evidence="2 16">Belongs to the isocitrate and isopropylmalate dehydrogenases family.</text>
</comment>
<sequence>MSGDQPATSPSFETPNHLQKPRFDDPSASWAQTPRFAEDISVFNSTPGNLDAAHRRYTANTPISTGSSSTSSNVGSSINNTNITNLTNTATTPTATLSATAAIAAATSNAKGITRPRIPSILLNRPLSAGEIAAHIASHVTHFSPSPILPTVDPSLRLPSSPLPLNSISRDWSAEPDENSQQQSNQERARKKARRGTISIPGPNSASQLQQQQQQPTQTATPPPSARKADRKLAADNAATSMQDDQGYGQQDFLGVAATAPHGDMTAFTASQHDIFGYPMSAPAGAPAAFWDPSVSMSAMDLDFAAQAAASGILFQTPAPAHRGLETYDWNSNSALFQDPTAHASMNANANGVPQSSNQENVQPPAKKDRPLAPKPSTSGVQEPVTSEMVGAYTTTTTAAAVENPFALSPSGAVNPGLLYSRPPSSSMDTTANPFNPVSQPESSAPTLADAAPVAPASAGPDGLQRSFSYKEPARRGRREPASSPIKPSNPRAGLQRSFSENRGKRQLPTLAPAAMRSSSSSQTMQANGSGISSSSRPSSSSRQSGRISPMKLHHRLTSLSSIPESRGPPPRTRTSVKFTIDARGRAHAETTLVVDEPAPLRRTTMTGRRDRSLLPSDSEDSATDDEPIIIPSRNSSFALPDPCKPVGSIFSSSSSSSSSRKKNRKSPHVRASFSFDGRAISPGDDESEAETVVDDRSDRESGPRGGGGDAASELRKVVEDRASKRAQQRFASTGSGVGGFEWGRANVVSPLGVMEGRAMPTPSTGGRRFGIRCICHRNDHGGVADTFMVQCEACEMWLHGRCINITRREMPPVYICAFCANTPNMRGGRMRDTGGSTRGEVGREARMRDGMNSPLILLNLMLTDTKRLFSEETIAVLRYASTAATQGLDLLAISPIEVVAEGVKILKAIEANSPSSGTFNIQEHLMGGCSINAHGTPLTEEALSAAKAADAVLLGAIGGPEWGTGTIRPEQGILRIRKEMGTYGNLRPCSFASETLVDFSPLKADVCRGTDFVIVRELTGGIYFGERKEDDGDGKAWDTEPYSREEVERVARLAGFLALKRGDDTVWSLDKANVLATSRLWRKVITEVFEKEFPQLKLQHQLIDSAAMILVKNPRGLNGVVVTSNLFGDIISDEASVIPGSIGLLPSASLSGIPDGKSKCNGIYEPIHGSAPDISGKGVVNPVGTILSVAMLLRYSLNLSKEADAVEEAVKTAIDGGVRTKDLGGAAGTKEMGDAIVKELVAILKQ</sequence>
<comment type="cofactor">
    <cofactor evidence="1">
        <name>Mn(2+)</name>
        <dbReference type="ChEBI" id="CHEBI:29035"/>
    </cofactor>
</comment>
<dbReference type="Gene3D" id="3.30.40.10">
    <property type="entry name" value="Zinc/RING finger domain, C3HC4 (zinc finger)"/>
    <property type="match status" value="1"/>
</dbReference>
<feature type="region of interest" description="Disordered" evidence="18">
    <location>
        <begin position="167"/>
        <end position="247"/>
    </location>
</feature>
<dbReference type="GeneID" id="27722054"/>
<dbReference type="Pfam" id="PF00180">
    <property type="entry name" value="Iso_dh"/>
    <property type="match status" value="1"/>
</dbReference>
<evidence type="ECO:0000256" key="10">
    <source>
        <dbReference type="ARBA" id="ARBA00022842"/>
    </source>
</evidence>
<keyword evidence="13" id="KW-0464">Manganese</keyword>
<feature type="region of interest" description="Disordered" evidence="18">
    <location>
        <begin position="595"/>
        <end position="715"/>
    </location>
</feature>
<proteinExistence type="inferred from homology"/>
<evidence type="ECO:0000256" key="4">
    <source>
        <dbReference type="ARBA" id="ARBA00013101"/>
    </source>
</evidence>
<feature type="region of interest" description="Disordered" evidence="18">
    <location>
        <begin position="345"/>
        <end position="386"/>
    </location>
</feature>
<dbReference type="RefSeq" id="XP_016644657.1">
    <property type="nucleotide sequence ID" value="XM_016785875.1"/>
</dbReference>
<comment type="subunit">
    <text evidence="3 17">Homodimer.</text>
</comment>
<dbReference type="GO" id="GO:0008270">
    <property type="term" value="F:zinc ion binding"/>
    <property type="evidence" value="ECO:0007669"/>
    <property type="project" value="UniProtKB-KW"/>
</dbReference>
<dbReference type="InterPro" id="IPR004429">
    <property type="entry name" value="Isopropylmalate_DH"/>
</dbReference>
<dbReference type="OMA" id="RIMASEF"/>
<feature type="compositionally biased region" description="Polar residues" evidence="18">
    <location>
        <begin position="376"/>
        <end position="385"/>
    </location>
</feature>
<feature type="compositionally biased region" description="Acidic residues" evidence="18">
    <location>
        <begin position="618"/>
        <end position="628"/>
    </location>
</feature>
<feature type="compositionally biased region" description="Polar residues" evidence="18">
    <location>
        <begin position="345"/>
        <end position="362"/>
    </location>
</feature>
<dbReference type="GO" id="GO:0005829">
    <property type="term" value="C:cytosol"/>
    <property type="evidence" value="ECO:0007669"/>
    <property type="project" value="TreeGrafter"/>
</dbReference>
<organism evidence="20 21">
    <name type="scientific">Pseudallescheria apiosperma</name>
    <name type="common">Scedosporium apiospermum</name>
    <dbReference type="NCBI Taxonomy" id="563466"/>
    <lineage>
        <taxon>Eukaryota</taxon>
        <taxon>Fungi</taxon>
        <taxon>Dikarya</taxon>
        <taxon>Ascomycota</taxon>
        <taxon>Pezizomycotina</taxon>
        <taxon>Sordariomycetes</taxon>
        <taxon>Hypocreomycetidae</taxon>
        <taxon>Microascales</taxon>
        <taxon>Microascaceae</taxon>
        <taxon>Scedosporium</taxon>
    </lineage>
</organism>
<keyword evidence="9" id="KW-0862">Zinc</keyword>
<feature type="compositionally biased region" description="Polar residues" evidence="18">
    <location>
        <begin position="423"/>
        <end position="444"/>
    </location>
</feature>
<feature type="compositionally biased region" description="Polar residues" evidence="18">
    <location>
        <begin position="1"/>
        <end position="17"/>
    </location>
</feature>
<dbReference type="GO" id="GO:0000287">
    <property type="term" value="F:magnesium ion binding"/>
    <property type="evidence" value="ECO:0007669"/>
    <property type="project" value="InterPro"/>
</dbReference>
<dbReference type="InterPro" id="IPR011011">
    <property type="entry name" value="Znf_FYVE_PHD"/>
</dbReference>
<evidence type="ECO:0000313" key="21">
    <source>
        <dbReference type="Proteomes" id="UP000028545"/>
    </source>
</evidence>
<feature type="compositionally biased region" description="Low complexity" evidence="18">
    <location>
        <begin position="205"/>
        <end position="220"/>
    </location>
</feature>
<evidence type="ECO:0000256" key="2">
    <source>
        <dbReference type="ARBA" id="ARBA00007769"/>
    </source>
</evidence>
<dbReference type="InterPro" id="IPR024084">
    <property type="entry name" value="IsoPropMal-DH-like_dom"/>
</dbReference>
<keyword evidence="21" id="KW-1185">Reference proteome</keyword>